<accession>A0A840S0Y9</accession>
<dbReference type="Proteomes" id="UP000554837">
    <property type="component" value="Unassembled WGS sequence"/>
</dbReference>
<evidence type="ECO:0008006" key="4">
    <source>
        <dbReference type="Google" id="ProtNLM"/>
    </source>
</evidence>
<reference evidence="2 3" key="1">
    <citation type="submission" date="2020-08" db="EMBL/GenBank/DDBJ databases">
        <title>Genomic Encyclopedia of Type Strains, Phase IV (KMG-IV): sequencing the most valuable type-strain genomes for metagenomic binning, comparative biology and taxonomic classification.</title>
        <authorList>
            <person name="Goeker M."/>
        </authorList>
    </citation>
    <scope>NUCLEOTIDE SEQUENCE [LARGE SCALE GENOMIC DNA]</scope>
    <source>
        <strain evidence="2 3">DSM 23958</strain>
    </source>
</reference>
<gene>
    <name evidence="2" type="ORF">HNQ51_000475</name>
</gene>
<feature type="compositionally biased region" description="Basic and acidic residues" evidence="1">
    <location>
        <begin position="92"/>
        <end position="104"/>
    </location>
</feature>
<keyword evidence="3" id="KW-1185">Reference proteome</keyword>
<sequence length="584" mass="64523">MAEDPKQSESFLRKVARFVANPTTDWKEINSRQDDPESELAKAELKAMIERKRRNDFVRKREFDMLRRLRREGLTPEQLAAAGAQNSSVISDADRPAGEAMRDDVAVKDKIDQIEQQMVKEGFRPSVVPRAAPAGALPNLENTTQAAHFAPTQPALPPSAPAAAVMHAGVSPPSEGPPSMLPTLPPLEMNVSFDAVTDVTPEPPTFDLVLSPTEAPSEEQELAHDPELDEAVIAFANGDNEACERALTELTQAGGPRNLHADTWLVRFDFYRATGQHAQFESLALEYVHLFGLSAPQWFSLPKLVAEGRRLERPAPAAPVGPQITGVTWTCPELLDLEGLALLKKRVETAPLPWVLDWSALTRLEAEAREPLTDLMRQWAKQSTEMRWQGGEQLLDQLRELTPVGERDTDTGWWMLRLEVLRVLNRPDQFDEAAIDYCVTYEVSPPSWDAARCKVRMSHGAMSTHGPSTNMPPSGTLGFLDSGLVEEAGGSDQAQVELSGQLIGDITEVLRKINSQVGSAVQVRVACPKLIRLDFIAAGDLLNWVLAQRSEHRAVQFVDAHRLVAHFFGAMGINEHARIKVRVV</sequence>
<dbReference type="RefSeq" id="WP_138857745.1">
    <property type="nucleotide sequence ID" value="NZ_CP040709.1"/>
</dbReference>
<protein>
    <recommendedName>
        <fullName evidence="4">STAS domain-containing protein</fullName>
    </recommendedName>
</protein>
<comment type="caution">
    <text evidence="2">The sequence shown here is derived from an EMBL/GenBank/DDBJ whole genome shotgun (WGS) entry which is preliminary data.</text>
</comment>
<evidence type="ECO:0000313" key="2">
    <source>
        <dbReference type="EMBL" id="MBB5203182.1"/>
    </source>
</evidence>
<evidence type="ECO:0000313" key="3">
    <source>
        <dbReference type="Proteomes" id="UP000554837"/>
    </source>
</evidence>
<organism evidence="2 3">
    <name type="scientific">Inhella inkyongensis</name>
    <dbReference type="NCBI Taxonomy" id="392593"/>
    <lineage>
        <taxon>Bacteria</taxon>
        <taxon>Pseudomonadati</taxon>
        <taxon>Pseudomonadota</taxon>
        <taxon>Betaproteobacteria</taxon>
        <taxon>Burkholderiales</taxon>
        <taxon>Sphaerotilaceae</taxon>
        <taxon>Inhella</taxon>
    </lineage>
</organism>
<dbReference type="AlphaFoldDB" id="A0A840S0Y9"/>
<feature type="region of interest" description="Disordered" evidence="1">
    <location>
        <begin position="77"/>
        <end position="104"/>
    </location>
</feature>
<evidence type="ECO:0000256" key="1">
    <source>
        <dbReference type="SAM" id="MobiDB-lite"/>
    </source>
</evidence>
<dbReference type="EMBL" id="JACHHO010000001">
    <property type="protein sequence ID" value="MBB5203182.1"/>
    <property type="molecule type" value="Genomic_DNA"/>
</dbReference>
<proteinExistence type="predicted"/>
<dbReference type="OrthoDB" id="5298269at2"/>
<name>A0A840S0Y9_9BURK</name>